<name>K6W9C1_9ACTN</name>
<keyword evidence="2" id="KW-1185">Reference proteome</keyword>
<evidence type="ECO:0000313" key="1">
    <source>
        <dbReference type="EMBL" id="GAB88782.1"/>
    </source>
</evidence>
<comment type="caution">
    <text evidence="1">The sequence shown here is derived from an EMBL/GenBank/DDBJ whole genome shotgun (WGS) entry which is preliminary data.</text>
</comment>
<dbReference type="Proteomes" id="UP000008363">
    <property type="component" value="Unassembled WGS sequence"/>
</dbReference>
<reference evidence="1 2" key="1">
    <citation type="submission" date="2012-08" db="EMBL/GenBank/DDBJ databases">
        <title>Whole genome shotgun sequence of Gordonia rhizosphera NBRC 16068.</title>
        <authorList>
            <person name="Takarada H."/>
            <person name="Isaki S."/>
            <person name="Hosoyama A."/>
            <person name="Tsuchikane K."/>
            <person name="Katsumata H."/>
            <person name="Baba S."/>
            <person name="Ohji S."/>
            <person name="Yamazaki S."/>
            <person name="Fujita N."/>
        </authorList>
    </citation>
    <scope>NUCLEOTIDE SEQUENCE [LARGE SCALE GENOMIC DNA]</scope>
    <source>
        <strain evidence="1 2">NBRC 16068</strain>
    </source>
</reference>
<sequence>MVEQDGAEFDLTRQGRDTGVVLTRKSRLRSAPTAKVVDLAAVLSENSLDEKQIQSRLDEIELGRDDSGDIG</sequence>
<gene>
    <name evidence="1" type="ORF">GORHZ_040_00150</name>
</gene>
<proteinExistence type="predicted"/>
<organism evidence="1 2">
    <name type="scientific">Gordonia rhizosphera NBRC 16068</name>
    <dbReference type="NCBI Taxonomy" id="1108045"/>
    <lineage>
        <taxon>Bacteria</taxon>
        <taxon>Bacillati</taxon>
        <taxon>Actinomycetota</taxon>
        <taxon>Actinomycetes</taxon>
        <taxon>Mycobacteriales</taxon>
        <taxon>Gordoniaceae</taxon>
        <taxon>Gordonia</taxon>
    </lineage>
</organism>
<evidence type="ECO:0000313" key="2">
    <source>
        <dbReference type="Proteomes" id="UP000008363"/>
    </source>
</evidence>
<protein>
    <submittedName>
        <fullName evidence="1">Uncharacterized protein</fullName>
    </submittedName>
</protein>
<accession>K6W9C1</accession>
<dbReference type="EMBL" id="BAHC01000040">
    <property type="protein sequence ID" value="GAB88782.1"/>
    <property type="molecule type" value="Genomic_DNA"/>
</dbReference>
<dbReference type="AlphaFoldDB" id="K6W9C1"/>